<dbReference type="GeneID" id="28948829"/>
<evidence type="ECO:0000259" key="2">
    <source>
        <dbReference type="Pfam" id="PF20516"/>
    </source>
</evidence>
<feature type="compositionally biased region" description="Polar residues" evidence="1">
    <location>
        <begin position="117"/>
        <end position="133"/>
    </location>
</feature>
<evidence type="ECO:0000256" key="1">
    <source>
        <dbReference type="SAM" id="MobiDB-lite"/>
    </source>
</evidence>
<reference evidence="3" key="1">
    <citation type="submission" date="2007-04" db="EMBL/GenBank/DDBJ databases">
        <authorList>
            <consortium name="The Broad Institute Genome Sequencing Platform"/>
            <person name="Birren B."/>
            <person name="Lander E."/>
            <person name="Galagan J."/>
            <person name="Nusbaum C."/>
            <person name="Devon K."/>
            <person name="Ma L.-J."/>
            <person name="Jaffe D."/>
            <person name="Butler J."/>
            <person name="Alvarez P."/>
            <person name="Gnerre S."/>
            <person name="Grabherr M."/>
            <person name="Kleber M."/>
            <person name="Mauceli E."/>
            <person name="Brockman W."/>
            <person name="MacCallum I.A."/>
            <person name="Young S."/>
            <person name="LaButti K."/>
            <person name="DeCaprio D."/>
            <person name="Crawford M."/>
            <person name="Koehrsen M."/>
            <person name="Engels R."/>
            <person name="Montgomery P."/>
            <person name="Pearson M."/>
            <person name="Howarth C."/>
            <person name="Larson L."/>
            <person name="White J."/>
            <person name="O'Leary S."/>
            <person name="Kodira C."/>
            <person name="Zeng Q."/>
            <person name="Yandava C."/>
            <person name="Alvarado L."/>
            <person name="Kistler C."/>
            <person name="Shim W.-B."/>
            <person name="Kang S."/>
            <person name="Woloshuk C."/>
        </authorList>
    </citation>
    <scope>NUCLEOTIDE SEQUENCE</scope>
    <source>
        <strain evidence="3">4287</strain>
    </source>
</reference>
<sequence>MDFEIIRAWIADHHIILHGCRDPAVCELPLDYEQESTADNAQMDSERLRRSPRKHSASSQSDAEPQAEPESADDVFDETHQRTPRPQRRGLALRTAPDLSYAHRDPEKPGFAPRPTETASYTEKISNSCRPTFTSGSRTGSSVTSRTRSTSPIKKPDDLQKLKKPVEWKPAEFRELENIIKTTGSAQALKLFKDITKITKGLGYLPRELEEVLESELGADDWEFASEDRAMVMTDSQVQDASINFPSNDQDSNRLMVLHNELNFIRQTVAATENFFDRNRSEATWNDHVHGPTLRMAVSQIPGVEAENITTSGIARTCIPPARGELETLSGKMIDYALLLRPDGKLKTGIAEFVDSLPDVRSFNQSTHGPLCEEPTGVLIETKVDTKRQGEGKTQLGIWLAAWFGRVAKFPAREGSKKLPFLPVILVVCDSWKLHFAFDKGDRYEVCGGLEIGSTGRIGKLYQLLAVLRLLGDWVKGEFRDWVKHCVS</sequence>
<proteinExistence type="predicted"/>
<feature type="compositionally biased region" description="Low complexity" evidence="1">
    <location>
        <begin position="134"/>
        <end position="151"/>
    </location>
</feature>
<evidence type="ECO:0000313" key="4">
    <source>
        <dbReference type="Proteomes" id="UP000009097"/>
    </source>
</evidence>
<evidence type="ECO:0000313" key="3">
    <source>
        <dbReference type="EMBL" id="KNB06320.1"/>
    </source>
</evidence>
<feature type="domain" description="PD-(D/E)XK nuclease-like" evidence="2">
    <location>
        <begin position="247"/>
        <end position="480"/>
    </location>
</feature>
<gene>
    <name evidence="3" type="ORF">FOXG_07073</name>
</gene>
<dbReference type="OrthoDB" id="4161186at2759"/>
<accession>A0A0J9V501</accession>
<protein>
    <recommendedName>
        <fullName evidence="2">PD-(D/E)XK nuclease-like domain-containing protein</fullName>
    </recommendedName>
</protein>
<dbReference type="InterPro" id="IPR046797">
    <property type="entry name" value="PDDEXK_12"/>
</dbReference>
<dbReference type="RefSeq" id="XP_018244365.1">
    <property type="nucleotide sequence ID" value="XM_018385707.1"/>
</dbReference>
<dbReference type="VEuPathDB" id="FungiDB:FOXG_07073"/>
<reference evidence="3" key="2">
    <citation type="journal article" date="2010" name="Nature">
        <title>Comparative genomics reveals mobile pathogenicity chromosomes in Fusarium.</title>
        <authorList>
            <person name="Ma L.J."/>
            <person name="van der Does H.C."/>
            <person name="Borkovich K.A."/>
            <person name="Coleman J.J."/>
            <person name="Daboussi M.J."/>
            <person name="Di Pietro A."/>
            <person name="Dufresne M."/>
            <person name="Freitag M."/>
            <person name="Grabherr M."/>
            <person name="Henrissat B."/>
            <person name="Houterman P.M."/>
            <person name="Kang S."/>
            <person name="Shim W.B."/>
            <person name="Woloshuk C."/>
            <person name="Xie X."/>
            <person name="Xu J.R."/>
            <person name="Antoniw J."/>
            <person name="Baker S.E."/>
            <person name="Bluhm B.H."/>
            <person name="Breakspear A."/>
            <person name="Brown D.W."/>
            <person name="Butchko R.A."/>
            <person name="Chapman S."/>
            <person name="Coulson R."/>
            <person name="Coutinho P.M."/>
            <person name="Danchin E.G."/>
            <person name="Diener A."/>
            <person name="Gale L.R."/>
            <person name="Gardiner D.M."/>
            <person name="Goff S."/>
            <person name="Hammond-Kosack K.E."/>
            <person name="Hilburn K."/>
            <person name="Hua-Van A."/>
            <person name="Jonkers W."/>
            <person name="Kazan K."/>
            <person name="Kodira C.D."/>
            <person name="Koehrsen M."/>
            <person name="Kumar L."/>
            <person name="Lee Y.H."/>
            <person name="Li L."/>
            <person name="Manners J.M."/>
            <person name="Miranda-Saavedra D."/>
            <person name="Mukherjee M."/>
            <person name="Park G."/>
            <person name="Park J."/>
            <person name="Park S.Y."/>
            <person name="Proctor R.H."/>
            <person name="Regev A."/>
            <person name="Ruiz-Roldan M.C."/>
            <person name="Sain D."/>
            <person name="Sakthikumar S."/>
            <person name="Sykes S."/>
            <person name="Schwartz D.C."/>
            <person name="Turgeon B.G."/>
            <person name="Wapinski I."/>
            <person name="Yoder O."/>
            <person name="Young S."/>
            <person name="Zeng Q."/>
            <person name="Zhou S."/>
            <person name="Galagan J."/>
            <person name="Cuomo C.A."/>
            <person name="Kistler H.C."/>
            <person name="Rep M."/>
        </authorList>
    </citation>
    <scope>NUCLEOTIDE SEQUENCE [LARGE SCALE GENOMIC DNA]</scope>
    <source>
        <strain evidence="3">4287</strain>
    </source>
</reference>
<dbReference type="AlphaFoldDB" id="A0A0J9V501"/>
<dbReference type="Pfam" id="PF20516">
    <property type="entry name" value="PDDEXK_12"/>
    <property type="match status" value="1"/>
</dbReference>
<organism evidence="3 4">
    <name type="scientific">Fusarium oxysporum f. sp. lycopersici (strain 4287 / CBS 123668 / FGSC 9935 / NRRL 34936)</name>
    <name type="common">Fusarium vascular wilt of tomato</name>
    <dbReference type="NCBI Taxonomy" id="426428"/>
    <lineage>
        <taxon>Eukaryota</taxon>
        <taxon>Fungi</taxon>
        <taxon>Dikarya</taxon>
        <taxon>Ascomycota</taxon>
        <taxon>Pezizomycotina</taxon>
        <taxon>Sordariomycetes</taxon>
        <taxon>Hypocreomycetidae</taxon>
        <taxon>Hypocreales</taxon>
        <taxon>Nectriaceae</taxon>
        <taxon>Fusarium</taxon>
        <taxon>Fusarium oxysporum species complex</taxon>
    </lineage>
</organism>
<feature type="compositionally biased region" description="Acidic residues" evidence="1">
    <location>
        <begin position="65"/>
        <end position="76"/>
    </location>
</feature>
<dbReference type="EMBL" id="DS231704">
    <property type="protein sequence ID" value="KNB06320.1"/>
    <property type="molecule type" value="Genomic_DNA"/>
</dbReference>
<feature type="region of interest" description="Disordered" evidence="1">
    <location>
        <begin position="37"/>
        <end position="158"/>
    </location>
</feature>
<dbReference type="Proteomes" id="UP000009097">
    <property type="component" value="Unassembled WGS sequence"/>
</dbReference>
<name>A0A0J9V501_FUSO4</name>
<dbReference type="KEGG" id="fox:FOXG_07073"/>